<dbReference type="KEGG" id="bsd:BLASA_1199"/>
<evidence type="ECO:0000259" key="1">
    <source>
        <dbReference type="Pfam" id="PF13556"/>
    </source>
</evidence>
<dbReference type="HOGENOM" id="CLU_017436_7_2_11"/>
<reference evidence="2 3" key="1">
    <citation type="journal article" date="2012" name="J. Bacteriol.">
        <title>Genome Sequence of Blastococcus saxobsidens DD2, a Stone-Inhabiting Bacterium.</title>
        <authorList>
            <person name="Chouaia B."/>
            <person name="Crotti E."/>
            <person name="Brusetti L."/>
            <person name="Daffonchio D."/>
            <person name="Essoussi I."/>
            <person name="Nouioui I."/>
            <person name="Sbissi I."/>
            <person name="Ghodhbane-Gtari F."/>
            <person name="Gtari M."/>
            <person name="Vacherie B."/>
            <person name="Barbe V."/>
            <person name="Medigue C."/>
            <person name="Gury J."/>
            <person name="Pujic P."/>
            <person name="Normand P."/>
        </authorList>
    </citation>
    <scope>NUCLEOTIDE SEQUENCE [LARGE SCALE GENOMIC DNA]</scope>
    <source>
        <strain evidence="2 3">DD2</strain>
    </source>
</reference>
<feature type="domain" description="PucR C-terminal helix-turn-helix" evidence="1">
    <location>
        <begin position="307"/>
        <end position="365"/>
    </location>
</feature>
<dbReference type="PANTHER" id="PTHR33744">
    <property type="entry name" value="CARBOHYDRATE DIACID REGULATOR"/>
    <property type="match status" value="1"/>
</dbReference>
<proteinExistence type="predicted"/>
<dbReference type="PANTHER" id="PTHR33744:SF17">
    <property type="entry name" value="CONSERVED PROTEIN"/>
    <property type="match status" value="1"/>
</dbReference>
<dbReference type="STRING" id="1146883.BLASA_1199"/>
<dbReference type="RefSeq" id="WP_014375040.1">
    <property type="nucleotide sequence ID" value="NC_016943.1"/>
</dbReference>
<evidence type="ECO:0000313" key="2">
    <source>
        <dbReference type="EMBL" id="CCG02140.1"/>
    </source>
</evidence>
<reference evidence="3" key="2">
    <citation type="submission" date="2012-02" db="EMBL/GenBank/DDBJ databases">
        <title>Complete genome sequence of Blastococcus saxobsidens strain DD2.</title>
        <authorList>
            <person name="Genoscope."/>
        </authorList>
    </citation>
    <scope>NUCLEOTIDE SEQUENCE [LARGE SCALE GENOMIC DNA]</scope>
    <source>
        <strain evidence="3">DD2</strain>
    </source>
</reference>
<evidence type="ECO:0000313" key="3">
    <source>
        <dbReference type="Proteomes" id="UP000007517"/>
    </source>
</evidence>
<dbReference type="OrthoDB" id="4534407at2"/>
<name>H6RWS8_BLASD</name>
<organism evidence="2 3">
    <name type="scientific">Blastococcus saxobsidens (strain DD2)</name>
    <dbReference type="NCBI Taxonomy" id="1146883"/>
    <lineage>
        <taxon>Bacteria</taxon>
        <taxon>Bacillati</taxon>
        <taxon>Actinomycetota</taxon>
        <taxon>Actinomycetes</taxon>
        <taxon>Geodermatophilales</taxon>
        <taxon>Geodermatophilaceae</taxon>
        <taxon>Blastococcus</taxon>
    </lineage>
</organism>
<sequence>MRDDLQDLVDEVSRVLAAPATLEDADFTLLAFCAHDDSGADPIDAVRTRSILTRGSAPETRRWFEDFGIASATRPLRTPAEPAAGILTRLVLPVRHGGEIRGYLWLLDDGRIDPDDDGDPALERAQDLAADAGRLLAGRAAADLGDALADVLDGRPGARPPAERRLAERLTGDGLQVLVALCPAGGAVPRGWRLPAAGAVATVVAGGAVAVLVPLPAPADLRPAGALTAASLRSLPAGSSAGVSAVRRGAAELADQWQEARTAARIAAAVDRFSPVAHWGELGAWRLAAQIPGPDPALRPLLADAVLAATAETFLDCAGSAARTAEALCIHRQTLYYRLGRITALTGLDLADGDARLLVHAGLRAARLRDGTRPPRS</sequence>
<dbReference type="InterPro" id="IPR051448">
    <property type="entry name" value="CdaR-like_regulators"/>
</dbReference>
<dbReference type="EMBL" id="FO117623">
    <property type="protein sequence ID" value="CCG02140.1"/>
    <property type="molecule type" value="Genomic_DNA"/>
</dbReference>
<accession>H6RWS8</accession>
<protein>
    <submittedName>
        <fullName evidence="2">Transcriptional regulator, PucR family</fullName>
    </submittedName>
</protein>
<dbReference type="InterPro" id="IPR042070">
    <property type="entry name" value="PucR_C-HTH_sf"/>
</dbReference>
<dbReference type="Gene3D" id="1.10.10.2840">
    <property type="entry name" value="PucR C-terminal helix-turn-helix domain"/>
    <property type="match status" value="1"/>
</dbReference>
<dbReference type="Proteomes" id="UP000007517">
    <property type="component" value="Chromosome"/>
</dbReference>
<dbReference type="Pfam" id="PF13556">
    <property type="entry name" value="HTH_30"/>
    <property type="match status" value="1"/>
</dbReference>
<dbReference type="AlphaFoldDB" id="H6RWS8"/>
<gene>
    <name evidence="2" type="ordered locus">BLASA_1199</name>
</gene>
<keyword evidence="3" id="KW-1185">Reference proteome</keyword>
<dbReference type="eggNOG" id="COG2508">
    <property type="taxonomic scope" value="Bacteria"/>
</dbReference>
<dbReference type="InterPro" id="IPR025736">
    <property type="entry name" value="PucR_C-HTH_dom"/>
</dbReference>